<dbReference type="OrthoDB" id="5365845at2759"/>
<keyword evidence="3" id="KW-1185">Reference proteome</keyword>
<feature type="compositionally biased region" description="Basic and acidic residues" evidence="1">
    <location>
        <begin position="558"/>
        <end position="588"/>
    </location>
</feature>
<evidence type="ECO:0000313" key="3">
    <source>
        <dbReference type="Proteomes" id="UP000094385"/>
    </source>
</evidence>
<feature type="compositionally biased region" description="Low complexity" evidence="1">
    <location>
        <begin position="645"/>
        <end position="657"/>
    </location>
</feature>
<dbReference type="Proteomes" id="UP000094385">
    <property type="component" value="Unassembled WGS sequence"/>
</dbReference>
<dbReference type="EMBL" id="KV454299">
    <property type="protein sequence ID" value="ODQ70683.1"/>
    <property type="molecule type" value="Genomic_DNA"/>
</dbReference>
<dbReference type="PANTHER" id="PTHR46557">
    <property type="entry name" value="SERINE/THREONINE-PROTEIN PHOSPHATASE 1 REGULATORY SUBUNIT 10-RELATED"/>
    <property type="match status" value="1"/>
</dbReference>
<gene>
    <name evidence="2" type="ORF">LIPSTDRAFT_155948</name>
</gene>
<feature type="compositionally biased region" description="Low complexity" evidence="1">
    <location>
        <begin position="666"/>
        <end position="680"/>
    </location>
</feature>
<evidence type="ECO:0000313" key="2">
    <source>
        <dbReference type="EMBL" id="ODQ70683.1"/>
    </source>
</evidence>
<reference evidence="2 3" key="1">
    <citation type="journal article" date="2016" name="Proc. Natl. Acad. Sci. U.S.A.">
        <title>Comparative genomics of biotechnologically important yeasts.</title>
        <authorList>
            <person name="Riley R."/>
            <person name="Haridas S."/>
            <person name="Wolfe K.H."/>
            <person name="Lopes M.R."/>
            <person name="Hittinger C.T."/>
            <person name="Goeker M."/>
            <person name="Salamov A.A."/>
            <person name="Wisecaver J.H."/>
            <person name="Long T.M."/>
            <person name="Calvey C.H."/>
            <person name="Aerts A.L."/>
            <person name="Barry K.W."/>
            <person name="Choi C."/>
            <person name="Clum A."/>
            <person name="Coughlan A.Y."/>
            <person name="Deshpande S."/>
            <person name="Douglass A.P."/>
            <person name="Hanson S.J."/>
            <person name="Klenk H.-P."/>
            <person name="LaButti K.M."/>
            <person name="Lapidus A."/>
            <person name="Lindquist E.A."/>
            <person name="Lipzen A.M."/>
            <person name="Meier-Kolthoff J.P."/>
            <person name="Ohm R.A."/>
            <person name="Otillar R.P."/>
            <person name="Pangilinan J.L."/>
            <person name="Peng Y."/>
            <person name="Rokas A."/>
            <person name="Rosa C.A."/>
            <person name="Scheuner C."/>
            <person name="Sibirny A.A."/>
            <person name="Slot J.C."/>
            <person name="Stielow J.B."/>
            <person name="Sun H."/>
            <person name="Kurtzman C.P."/>
            <person name="Blackwell M."/>
            <person name="Grigoriev I.V."/>
            <person name="Jeffries T.W."/>
        </authorList>
    </citation>
    <scope>NUCLEOTIDE SEQUENCE [LARGE SCALE GENOMIC DNA]</scope>
    <source>
        <strain evidence="2 3">NRRL Y-11557</strain>
    </source>
</reference>
<name>A0A1E3PZ05_LIPST</name>
<accession>A0A1E3PZ05</accession>
<feature type="region of interest" description="Disordered" evidence="1">
    <location>
        <begin position="1"/>
        <end position="36"/>
    </location>
</feature>
<feature type="region of interest" description="Disordered" evidence="1">
    <location>
        <begin position="558"/>
        <end position="714"/>
    </location>
</feature>
<feature type="compositionally biased region" description="Low complexity" evidence="1">
    <location>
        <begin position="329"/>
        <end position="340"/>
    </location>
</feature>
<organism evidence="2 3">
    <name type="scientific">Lipomyces starkeyi NRRL Y-11557</name>
    <dbReference type="NCBI Taxonomy" id="675824"/>
    <lineage>
        <taxon>Eukaryota</taxon>
        <taxon>Fungi</taxon>
        <taxon>Dikarya</taxon>
        <taxon>Ascomycota</taxon>
        <taxon>Saccharomycotina</taxon>
        <taxon>Lipomycetes</taxon>
        <taxon>Lipomycetales</taxon>
        <taxon>Lipomycetaceae</taxon>
        <taxon>Lipomyces</taxon>
    </lineage>
</organism>
<feature type="region of interest" description="Disordered" evidence="1">
    <location>
        <begin position="275"/>
        <end position="346"/>
    </location>
</feature>
<feature type="compositionally biased region" description="Low complexity" evidence="1">
    <location>
        <begin position="161"/>
        <end position="175"/>
    </location>
</feature>
<proteinExistence type="predicted"/>
<evidence type="ECO:0000256" key="1">
    <source>
        <dbReference type="SAM" id="MobiDB-lite"/>
    </source>
</evidence>
<dbReference type="GO" id="GO:0072357">
    <property type="term" value="C:PTW/PP1 phosphatase complex"/>
    <property type="evidence" value="ECO:0007669"/>
    <property type="project" value="TreeGrafter"/>
</dbReference>
<dbReference type="STRING" id="675824.A0A1E3PZ05"/>
<dbReference type="GO" id="GO:0008157">
    <property type="term" value="F:protein phosphatase 1 binding"/>
    <property type="evidence" value="ECO:0007669"/>
    <property type="project" value="TreeGrafter"/>
</dbReference>
<dbReference type="GO" id="GO:0000785">
    <property type="term" value="C:chromatin"/>
    <property type="evidence" value="ECO:0007669"/>
    <property type="project" value="TreeGrafter"/>
</dbReference>
<feature type="region of interest" description="Disordered" evidence="1">
    <location>
        <begin position="842"/>
        <end position="869"/>
    </location>
</feature>
<feature type="region of interest" description="Disordered" evidence="1">
    <location>
        <begin position="124"/>
        <end position="175"/>
    </location>
</feature>
<dbReference type="PANTHER" id="PTHR46557:SF1">
    <property type="entry name" value="SERINE_THREONINE-PROTEIN PHOSPHATASE 1 REGULATORY SUBUNIT 10"/>
    <property type="match status" value="1"/>
</dbReference>
<sequence length="978" mass="106596">MDNPTYEEFLRRQQEQEQQQRQRQQQQQPHQLYSTSMSGYVPQYTAPESQILRDGENYLSDSPLQSFFGSYSGSRNSTVAQPGPPFDAYTAQPSSSVFGLRPQMSHNMSVAQQPPSQYTFMAPSTPALYQPPPQPQTESGTSHLDRLSPMMSSQPQQTHISLPSPQPQQNHPSPQLQLDQTQFYGVLNGVNQQQYGPVSTYQQPQVRLPYFTSFLNGEQSSQYLSPQVYNSYRDSSGTVRENVTSEAVSQGIDNASALSSISPADVSLPSLHIHQADNTPVPHWPVPPMPASTASGPADETKSEKKTAKRTASAASADRPPPKKKASKKTTATAAADPTPMTVSQLPTVPTAMDAATGLVQHVESTLQLGQSLPPAATHLSSQLEVSAPVATTASPPVPDKPKELSILLEKDPVTALRLRVATAFRNLMDDMRLLTDRLVEIMLSIPEEAYGLKTKFDLREVYLSQLTILTGSSKDVWNALSENNLCLARIRNWLVNDYKSKRFDSAKPVLAALARMPISLEQLKRVKMEKVLLFFEGKGNDACKEVSRRILSRAKNVGDKDTLSEKPASPKKETDAADSKAVVDAKKVQIPRANPLSGFTIPKKSHATSTSTTPKTPATSNTTSNTVKIERPSGNTSFFQSLQKKPGAPAKSAAPKPAEEKKSVSSAQPSTPAPSAAQPRISSLFTAFRTGPKSEDVSESSTPEPVRPRKKRKTVTWRSDADLVQVRYFETDASERALNVSDTVHERYRNARELDISEGRTAFKKGQHIVDVEYEVEEDEKLAWYTPIDINFVKCERFTEKELEKNMFRHGGSKLPESPEALIQKERESNVLLAMYFTEADIPPSPSEPENEADLGSDDSPGIKEMPVPQPTRLSWMMLLVNNGNSPHPSAASSISAAATTPAAPIQSTQSSAAQGFATLQALLPFLAQAQAQPLQVQAPQSHTQQQVPDLTALAAMLQAAGGLYGAGTAAANGSSS</sequence>
<protein>
    <submittedName>
        <fullName evidence="2">Uncharacterized protein</fullName>
    </submittedName>
</protein>
<dbReference type="AlphaFoldDB" id="A0A1E3PZ05"/>
<feature type="compositionally biased region" description="Basic and acidic residues" evidence="1">
    <location>
        <begin position="8"/>
        <end position="20"/>
    </location>
</feature>
<feature type="compositionally biased region" description="Polar residues" evidence="1">
    <location>
        <begin position="634"/>
        <end position="644"/>
    </location>
</feature>
<feature type="compositionally biased region" description="Low complexity" evidence="1">
    <location>
        <begin position="608"/>
        <end position="627"/>
    </location>
</feature>
<feature type="compositionally biased region" description="Polar residues" evidence="1">
    <location>
        <begin position="150"/>
        <end position="160"/>
    </location>
</feature>